<accession>A0A8S1YIN5</accession>
<dbReference type="Proteomes" id="UP000689195">
    <property type="component" value="Unassembled WGS sequence"/>
</dbReference>
<evidence type="ECO:0000313" key="1">
    <source>
        <dbReference type="EMBL" id="CAD8213373.1"/>
    </source>
</evidence>
<gene>
    <name evidence="1" type="ORF">PPENT_87.1.T1770028</name>
</gene>
<evidence type="ECO:0000313" key="2">
    <source>
        <dbReference type="Proteomes" id="UP000689195"/>
    </source>
</evidence>
<protein>
    <submittedName>
        <fullName evidence="1">Uncharacterized protein</fullName>
    </submittedName>
</protein>
<comment type="caution">
    <text evidence="1">The sequence shown here is derived from an EMBL/GenBank/DDBJ whole genome shotgun (WGS) entry which is preliminary data.</text>
</comment>
<dbReference type="AlphaFoldDB" id="A0A8S1YIN5"/>
<sequence length="205" mass="25038">MRNFSIKITHESQFFEISSILQNLFTTIYMSRMLECYKYQESWFYMQILYKNILLFPYKKYTKRFQQMSCVFLVHYKISIIGKLENWLVILLRELKSEYEKGYYEDNNNFYNSLSVNAMINQITIIKIWHTIICSFCDSSQLLIQRNCQPKFELRYNYIKNVKMVIILQMIYANLANFKVQTFLDLKLTFYFTLSKCLFEYHIFS</sequence>
<reference evidence="1" key="1">
    <citation type="submission" date="2021-01" db="EMBL/GenBank/DDBJ databases">
        <authorList>
            <consortium name="Genoscope - CEA"/>
            <person name="William W."/>
        </authorList>
    </citation>
    <scope>NUCLEOTIDE SEQUENCE</scope>
</reference>
<keyword evidence="2" id="KW-1185">Reference proteome</keyword>
<dbReference type="EMBL" id="CAJJDO010000177">
    <property type="protein sequence ID" value="CAD8213373.1"/>
    <property type="molecule type" value="Genomic_DNA"/>
</dbReference>
<name>A0A8S1YIN5_9CILI</name>
<organism evidence="1 2">
    <name type="scientific">Paramecium pentaurelia</name>
    <dbReference type="NCBI Taxonomy" id="43138"/>
    <lineage>
        <taxon>Eukaryota</taxon>
        <taxon>Sar</taxon>
        <taxon>Alveolata</taxon>
        <taxon>Ciliophora</taxon>
        <taxon>Intramacronucleata</taxon>
        <taxon>Oligohymenophorea</taxon>
        <taxon>Peniculida</taxon>
        <taxon>Parameciidae</taxon>
        <taxon>Paramecium</taxon>
    </lineage>
</organism>
<proteinExistence type="predicted"/>